<dbReference type="AlphaFoldDB" id="A0A9P9E307"/>
<feature type="transmembrane region" description="Helical" evidence="7">
    <location>
        <begin position="350"/>
        <end position="373"/>
    </location>
</feature>
<evidence type="ECO:0000313" key="9">
    <source>
        <dbReference type="Proteomes" id="UP000700596"/>
    </source>
</evidence>
<dbReference type="InterPro" id="IPR036259">
    <property type="entry name" value="MFS_trans_sf"/>
</dbReference>
<evidence type="ECO:0000313" key="8">
    <source>
        <dbReference type="EMBL" id="KAH7130480.1"/>
    </source>
</evidence>
<feature type="transmembrane region" description="Helical" evidence="7">
    <location>
        <begin position="443"/>
        <end position="466"/>
    </location>
</feature>
<evidence type="ECO:0000256" key="7">
    <source>
        <dbReference type="SAM" id="Phobius"/>
    </source>
</evidence>
<accession>A0A9P9E307</accession>
<feature type="transmembrane region" description="Helical" evidence="7">
    <location>
        <begin position="138"/>
        <end position="155"/>
    </location>
</feature>
<evidence type="ECO:0000256" key="3">
    <source>
        <dbReference type="ARBA" id="ARBA00022692"/>
    </source>
</evidence>
<dbReference type="Pfam" id="PF06609">
    <property type="entry name" value="TRI12"/>
    <property type="match status" value="1"/>
</dbReference>
<dbReference type="InterPro" id="IPR004896">
    <property type="entry name" value="PucC-rel"/>
</dbReference>
<sequence>MNSLKPDGPLPVGTTQNSSKEFDTEKNVDSNYNAHELSSEGGHDTDGSSEYQNGVERVRAITAIWSKSTLISMFCLLYLIDFVGFLQNSVDAGLNAYITSEFGRHGLLTASSIISTALAGCIPLATAKVIDIWGRVEGFLLMLLIVVVGMIMKAVCKNVQTYVAAHALYWGGHIGVIYVISVMCADMTTLKNRMIIFTINGTPRIAATFAGPRIAELFYTNLNFRWAFGAFAIILTGCSIPAMSLMIFMYRKARKAGLAKKKRSGRNFFQSFIHYSIQFDVIGIILVMFAFCLFLLPFSLVIHAPNGWKTPYIIAMIVVGILLFPAFYCWERFLAPVQFLPWVYLQDRTLVGSCLLYGVMFISIFCWNGYFYSYLQVVHRQSISHAGYILNAFSLTSSVFSPLVAGIISYTGNFKWTAYSGVPVVLLGTALLIPFRAPSTDPGLLAFTQVLVGLGTGIFATCSQLAAMSTVTHQQIAVVIAIWGLFGSFGAAIGYAIAGAMWNNILPEQLYQRLPEASKNRTMEIFGDMVVQMSFLDGSPERQAILGAYGDVQRKMVIVGACFVPLCFASLFIWRNINVKKLEEEQGKQTKGMVF</sequence>
<keyword evidence="9" id="KW-1185">Reference proteome</keyword>
<feature type="region of interest" description="Disordered" evidence="6">
    <location>
        <begin position="1"/>
        <end position="29"/>
    </location>
</feature>
<feature type="transmembrane region" description="Helical" evidence="7">
    <location>
        <begin position="556"/>
        <end position="574"/>
    </location>
</feature>
<dbReference type="PANTHER" id="PTHR23501:SF107">
    <property type="entry name" value="TRANSPORTER, PUTATIVE (AFU_ORTHOLOGUE AFUA_7G04730)-RELATED"/>
    <property type="match status" value="1"/>
</dbReference>
<dbReference type="Pfam" id="PF03209">
    <property type="entry name" value="PUCC"/>
    <property type="match status" value="1"/>
</dbReference>
<protein>
    <submittedName>
        <fullName evidence="8">Siderophore iron transporter-like protein mirB</fullName>
    </submittedName>
</protein>
<dbReference type="SUPFAM" id="SSF103473">
    <property type="entry name" value="MFS general substrate transporter"/>
    <property type="match status" value="2"/>
</dbReference>
<dbReference type="PANTHER" id="PTHR23501">
    <property type="entry name" value="MAJOR FACILITATOR SUPERFAMILY"/>
    <property type="match status" value="1"/>
</dbReference>
<feature type="transmembrane region" description="Helical" evidence="7">
    <location>
        <begin position="272"/>
        <end position="300"/>
    </location>
</feature>
<keyword evidence="4 7" id="KW-1133">Transmembrane helix</keyword>
<feature type="transmembrane region" description="Helical" evidence="7">
    <location>
        <begin position="385"/>
        <end position="409"/>
    </location>
</feature>
<keyword evidence="5 7" id="KW-0472">Membrane</keyword>
<dbReference type="OrthoDB" id="4078873at2759"/>
<feature type="transmembrane region" description="Helical" evidence="7">
    <location>
        <begin position="312"/>
        <end position="330"/>
    </location>
</feature>
<name>A0A9P9E307_9PLEO</name>
<keyword evidence="3 7" id="KW-0812">Transmembrane</keyword>
<dbReference type="Gene3D" id="1.20.1250.20">
    <property type="entry name" value="MFS general substrate transporter like domains"/>
    <property type="match status" value="2"/>
</dbReference>
<dbReference type="Proteomes" id="UP000700596">
    <property type="component" value="Unassembled WGS sequence"/>
</dbReference>
<organism evidence="8 9">
    <name type="scientific">Dendryphion nanum</name>
    <dbReference type="NCBI Taxonomy" id="256645"/>
    <lineage>
        <taxon>Eukaryota</taxon>
        <taxon>Fungi</taxon>
        <taxon>Dikarya</taxon>
        <taxon>Ascomycota</taxon>
        <taxon>Pezizomycotina</taxon>
        <taxon>Dothideomycetes</taxon>
        <taxon>Pleosporomycetidae</taxon>
        <taxon>Pleosporales</taxon>
        <taxon>Torulaceae</taxon>
        <taxon>Dendryphion</taxon>
    </lineage>
</organism>
<dbReference type="EMBL" id="JAGMWT010000004">
    <property type="protein sequence ID" value="KAH7130480.1"/>
    <property type="molecule type" value="Genomic_DNA"/>
</dbReference>
<keyword evidence="2" id="KW-0813">Transport</keyword>
<evidence type="ECO:0000256" key="5">
    <source>
        <dbReference type="ARBA" id="ARBA00023136"/>
    </source>
</evidence>
<feature type="transmembrane region" description="Helical" evidence="7">
    <location>
        <begin position="226"/>
        <end position="251"/>
    </location>
</feature>
<gene>
    <name evidence="8" type="ORF">B0J11DRAFT_253248</name>
</gene>
<evidence type="ECO:0000256" key="1">
    <source>
        <dbReference type="ARBA" id="ARBA00004141"/>
    </source>
</evidence>
<feature type="transmembrane region" description="Helical" evidence="7">
    <location>
        <begin position="194"/>
        <end position="214"/>
    </location>
</feature>
<feature type="transmembrane region" description="Helical" evidence="7">
    <location>
        <begin position="69"/>
        <end position="87"/>
    </location>
</feature>
<feature type="transmembrane region" description="Helical" evidence="7">
    <location>
        <begin position="416"/>
        <end position="437"/>
    </location>
</feature>
<dbReference type="InterPro" id="IPR010573">
    <property type="entry name" value="MFS_Str1/Tri12-like"/>
</dbReference>
<dbReference type="GO" id="GO:0005886">
    <property type="term" value="C:plasma membrane"/>
    <property type="evidence" value="ECO:0007669"/>
    <property type="project" value="TreeGrafter"/>
</dbReference>
<reference evidence="8" key="1">
    <citation type="journal article" date="2021" name="Nat. Commun.">
        <title>Genetic determinants of endophytism in the Arabidopsis root mycobiome.</title>
        <authorList>
            <person name="Mesny F."/>
            <person name="Miyauchi S."/>
            <person name="Thiergart T."/>
            <person name="Pickel B."/>
            <person name="Atanasova L."/>
            <person name="Karlsson M."/>
            <person name="Huettel B."/>
            <person name="Barry K.W."/>
            <person name="Haridas S."/>
            <person name="Chen C."/>
            <person name="Bauer D."/>
            <person name="Andreopoulos W."/>
            <person name="Pangilinan J."/>
            <person name="LaButti K."/>
            <person name="Riley R."/>
            <person name="Lipzen A."/>
            <person name="Clum A."/>
            <person name="Drula E."/>
            <person name="Henrissat B."/>
            <person name="Kohler A."/>
            <person name="Grigoriev I.V."/>
            <person name="Martin F.M."/>
            <person name="Hacquard S."/>
        </authorList>
    </citation>
    <scope>NUCLEOTIDE SEQUENCE</scope>
    <source>
        <strain evidence="8">MPI-CAGE-CH-0243</strain>
    </source>
</reference>
<feature type="transmembrane region" description="Helical" evidence="7">
    <location>
        <begin position="107"/>
        <end position="126"/>
    </location>
</feature>
<proteinExistence type="predicted"/>
<evidence type="ECO:0000256" key="2">
    <source>
        <dbReference type="ARBA" id="ARBA00022448"/>
    </source>
</evidence>
<feature type="transmembrane region" description="Helical" evidence="7">
    <location>
        <begin position="167"/>
        <end position="187"/>
    </location>
</feature>
<comment type="caution">
    <text evidence="8">The sequence shown here is derived from an EMBL/GenBank/DDBJ whole genome shotgun (WGS) entry which is preliminary data.</text>
</comment>
<evidence type="ECO:0000256" key="4">
    <source>
        <dbReference type="ARBA" id="ARBA00022989"/>
    </source>
</evidence>
<comment type="subcellular location">
    <subcellularLocation>
        <location evidence="1">Membrane</location>
        <topology evidence="1">Multi-pass membrane protein</topology>
    </subcellularLocation>
</comment>
<feature type="transmembrane region" description="Helical" evidence="7">
    <location>
        <begin position="478"/>
        <end position="502"/>
    </location>
</feature>
<dbReference type="GO" id="GO:0022857">
    <property type="term" value="F:transmembrane transporter activity"/>
    <property type="evidence" value="ECO:0007669"/>
    <property type="project" value="InterPro"/>
</dbReference>
<evidence type="ECO:0000256" key="6">
    <source>
        <dbReference type="SAM" id="MobiDB-lite"/>
    </source>
</evidence>